<proteinExistence type="predicted"/>
<evidence type="ECO:0000313" key="2">
    <source>
        <dbReference type="Proteomes" id="UP001196413"/>
    </source>
</evidence>
<protein>
    <submittedName>
        <fullName evidence="1">Uncharacterized protein</fullName>
    </submittedName>
</protein>
<sequence length="242" mass="27927">MIDRSAQLAKATITVFHYLEKNKKCISYEELKMGANSGKVLYWLNDIKFDEQENELSALHITFMASSATQHELAKLLRDQEWTILLYQYFQQDGRESVGRRNSLDLNIMGEWIYNMLLWKRKRNSSIENANSSEYQGKIDDLQRRQRVSVKSSSDIATLGQLCSERARWLCSRRVPTLSGHLCLKKLRDGSVFKGVETVTIVCCPLLTKNEIDFVMRKMTTLSELVTHSPSEQIIIIARSLK</sequence>
<dbReference type="Proteomes" id="UP001196413">
    <property type="component" value="Unassembled WGS sequence"/>
</dbReference>
<reference evidence="1" key="1">
    <citation type="submission" date="2021-06" db="EMBL/GenBank/DDBJ databases">
        <title>Parelaphostrongylus tenuis whole genome reference sequence.</title>
        <authorList>
            <person name="Garwood T.J."/>
            <person name="Larsen P.A."/>
            <person name="Fountain-Jones N.M."/>
            <person name="Garbe J.R."/>
            <person name="Macchietto M.G."/>
            <person name="Kania S.A."/>
            <person name="Gerhold R.W."/>
            <person name="Richards J.E."/>
            <person name="Wolf T.M."/>
        </authorList>
    </citation>
    <scope>NUCLEOTIDE SEQUENCE</scope>
    <source>
        <strain evidence="1">MNPRO001-30</strain>
        <tissue evidence="1">Meninges</tissue>
    </source>
</reference>
<comment type="caution">
    <text evidence="1">The sequence shown here is derived from an EMBL/GenBank/DDBJ whole genome shotgun (WGS) entry which is preliminary data.</text>
</comment>
<accession>A0AAD5WHY3</accession>
<dbReference type="AlphaFoldDB" id="A0AAD5WHY3"/>
<evidence type="ECO:0000313" key="1">
    <source>
        <dbReference type="EMBL" id="KAJ1370566.1"/>
    </source>
</evidence>
<dbReference type="EMBL" id="JAHQIW010006800">
    <property type="protein sequence ID" value="KAJ1370566.1"/>
    <property type="molecule type" value="Genomic_DNA"/>
</dbReference>
<name>A0AAD5WHY3_PARTN</name>
<organism evidence="1 2">
    <name type="scientific">Parelaphostrongylus tenuis</name>
    <name type="common">Meningeal worm</name>
    <dbReference type="NCBI Taxonomy" id="148309"/>
    <lineage>
        <taxon>Eukaryota</taxon>
        <taxon>Metazoa</taxon>
        <taxon>Ecdysozoa</taxon>
        <taxon>Nematoda</taxon>
        <taxon>Chromadorea</taxon>
        <taxon>Rhabditida</taxon>
        <taxon>Rhabditina</taxon>
        <taxon>Rhabditomorpha</taxon>
        <taxon>Strongyloidea</taxon>
        <taxon>Metastrongylidae</taxon>
        <taxon>Parelaphostrongylus</taxon>
    </lineage>
</organism>
<keyword evidence="2" id="KW-1185">Reference proteome</keyword>
<gene>
    <name evidence="1" type="ORF">KIN20_032313</name>
</gene>